<comment type="caution">
    <text evidence="1">The sequence shown here is derived from an EMBL/GenBank/DDBJ whole genome shotgun (WGS) entry which is preliminary data.</text>
</comment>
<dbReference type="Proteomes" id="UP000031184">
    <property type="component" value="Unassembled WGS sequence"/>
</dbReference>
<dbReference type="PATRIC" id="fig|1226633.4.peg.1187"/>
<proteinExistence type="predicted"/>
<evidence type="ECO:0000313" key="2">
    <source>
        <dbReference type="Proteomes" id="UP000031184"/>
    </source>
</evidence>
<name>A0A0B4EQK2_9FUSO</name>
<organism evidence="1 2">
    <name type="scientific">Fusobacterium necrophorum subsp. funduliforme B35</name>
    <dbReference type="NCBI Taxonomy" id="1226633"/>
    <lineage>
        <taxon>Bacteria</taxon>
        <taxon>Fusobacteriati</taxon>
        <taxon>Fusobacteriota</taxon>
        <taxon>Fusobacteriia</taxon>
        <taxon>Fusobacteriales</taxon>
        <taxon>Fusobacteriaceae</taxon>
        <taxon>Fusobacterium</taxon>
    </lineage>
</organism>
<gene>
    <name evidence="1" type="ORF">C095_05890</name>
</gene>
<sequence>MGDIFLNSFFGKRGHGEKFSSAQHHLLFK</sequence>
<dbReference type="AlphaFoldDB" id="A0A0B4EQK2"/>
<reference evidence="1 2" key="1">
    <citation type="submission" date="2013-08" db="EMBL/GenBank/DDBJ databases">
        <title>An opportunistic ruminal bacterium that causes liver abscesses in cattle.</title>
        <authorList>
            <person name="Benahmed F.H."/>
            <person name="Rasmussen M."/>
            <person name="Harbottle H."/>
            <person name="Soppet D."/>
            <person name="Nagaraja T.G."/>
            <person name="Davidson M."/>
        </authorList>
    </citation>
    <scope>NUCLEOTIDE SEQUENCE [LARGE SCALE GENOMIC DNA]</scope>
    <source>
        <strain evidence="1 2">B35</strain>
    </source>
</reference>
<evidence type="ECO:0000313" key="1">
    <source>
        <dbReference type="EMBL" id="KID49250.1"/>
    </source>
</evidence>
<dbReference type="EMBL" id="AUZI01000013">
    <property type="protein sequence ID" value="KID49250.1"/>
    <property type="molecule type" value="Genomic_DNA"/>
</dbReference>
<accession>A0A0B4EQK2</accession>
<protein>
    <submittedName>
        <fullName evidence="1">Uncharacterized protein</fullName>
    </submittedName>
</protein>